<dbReference type="InterPro" id="IPR013083">
    <property type="entry name" value="Znf_RING/FYVE/PHD"/>
</dbReference>
<sequence length="106" mass="11742">MSSRRKPILTSDGTQIADVVSCLTCPICHKLLTNPYTIQDCMHSFCYDCITAHFEDSKQCPVCSEYYPGNPLSILVKDSLLGSLSEKVKKTCSQVTGLEHLLQSEP</sequence>
<dbReference type="Proteomes" id="UP001281761">
    <property type="component" value="Unassembled WGS sequence"/>
</dbReference>
<dbReference type="InterPro" id="IPR001841">
    <property type="entry name" value="Znf_RING"/>
</dbReference>
<dbReference type="EMBL" id="JARBJD010000128">
    <property type="protein sequence ID" value="KAK2950863.1"/>
    <property type="molecule type" value="Genomic_DNA"/>
</dbReference>
<accession>A0ABQ9XEG4</accession>
<keyword evidence="3" id="KW-0862">Zinc</keyword>
<evidence type="ECO:0000256" key="1">
    <source>
        <dbReference type="ARBA" id="ARBA00022723"/>
    </source>
</evidence>
<dbReference type="SMART" id="SM00184">
    <property type="entry name" value="RING"/>
    <property type="match status" value="1"/>
</dbReference>
<gene>
    <name evidence="6" type="ORF">BLNAU_14165</name>
</gene>
<dbReference type="PROSITE" id="PS50089">
    <property type="entry name" value="ZF_RING_2"/>
    <property type="match status" value="1"/>
</dbReference>
<dbReference type="InterPro" id="IPR017907">
    <property type="entry name" value="Znf_RING_CS"/>
</dbReference>
<dbReference type="PANTHER" id="PTHR46293">
    <property type="entry name" value="E3 UBIQUITIN PROTEIN LIGASE DRIP1"/>
    <property type="match status" value="1"/>
</dbReference>
<evidence type="ECO:0000259" key="5">
    <source>
        <dbReference type="PROSITE" id="PS50089"/>
    </source>
</evidence>
<keyword evidence="7" id="KW-1185">Reference proteome</keyword>
<dbReference type="InterPro" id="IPR044807">
    <property type="entry name" value="DRIP1-like"/>
</dbReference>
<reference evidence="6 7" key="1">
    <citation type="journal article" date="2022" name="bioRxiv">
        <title>Genomics of Preaxostyla Flagellates Illuminates Evolutionary Transitions and the Path Towards Mitochondrial Loss.</title>
        <authorList>
            <person name="Novak L.V.F."/>
            <person name="Treitli S.C."/>
            <person name="Pyrih J."/>
            <person name="Halakuc P."/>
            <person name="Pipaliya S.V."/>
            <person name="Vacek V."/>
            <person name="Brzon O."/>
            <person name="Soukal P."/>
            <person name="Eme L."/>
            <person name="Dacks J.B."/>
            <person name="Karnkowska A."/>
            <person name="Elias M."/>
            <person name="Hampl V."/>
        </authorList>
    </citation>
    <scope>NUCLEOTIDE SEQUENCE [LARGE SCALE GENOMIC DNA]</scope>
    <source>
        <strain evidence="6">NAU3</strain>
        <tissue evidence="6">Gut</tissue>
    </source>
</reference>
<name>A0ABQ9XEG4_9EUKA</name>
<dbReference type="PROSITE" id="PS00518">
    <property type="entry name" value="ZF_RING_1"/>
    <property type="match status" value="1"/>
</dbReference>
<evidence type="ECO:0000256" key="3">
    <source>
        <dbReference type="ARBA" id="ARBA00022833"/>
    </source>
</evidence>
<keyword evidence="1" id="KW-0479">Metal-binding</keyword>
<evidence type="ECO:0000313" key="7">
    <source>
        <dbReference type="Proteomes" id="UP001281761"/>
    </source>
</evidence>
<dbReference type="PANTHER" id="PTHR46293:SF14">
    <property type="match status" value="1"/>
</dbReference>
<feature type="domain" description="RING-type" evidence="5">
    <location>
        <begin position="25"/>
        <end position="64"/>
    </location>
</feature>
<dbReference type="SUPFAM" id="SSF57850">
    <property type="entry name" value="RING/U-box"/>
    <property type="match status" value="1"/>
</dbReference>
<evidence type="ECO:0000256" key="4">
    <source>
        <dbReference type="PROSITE-ProRule" id="PRU00175"/>
    </source>
</evidence>
<organism evidence="6 7">
    <name type="scientific">Blattamonas nauphoetae</name>
    <dbReference type="NCBI Taxonomy" id="2049346"/>
    <lineage>
        <taxon>Eukaryota</taxon>
        <taxon>Metamonada</taxon>
        <taxon>Preaxostyla</taxon>
        <taxon>Oxymonadida</taxon>
        <taxon>Blattamonas</taxon>
    </lineage>
</organism>
<keyword evidence="2 4" id="KW-0863">Zinc-finger</keyword>
<evidence type="ECO:0000256" key="2">
    <source>
        <dbReference type="ARBA" id="ARBA00022771"/>
    </source>
</evidence>
<proteinExistence type="predicted"/>
<dbReference type="Pfam" id="PF13923">
    <property type="entry name" value="zf-C3HC4_2"/>
    <property type="match status" value="1"/>
</dbReference>
<dbReference type="Gene3D" id="3.30.40.10">
    <property type="entry name" value="Zinc/RING finger domain, C3HC4 (zinc finger)"/>
    <property type="match status" value="1"/>
</dbReference>
<evidence type="ECO:0000313" key="6">
    <source>
        <dbReference type="EMBL" id="KAK2950863.1"/>
    </source>
</evidence>
<comment type="caution">
    <text evidence="6">The sequence shown here is derived from an EMBL/GenBank/DDBJ whole genome shotgun (WGS) entry which is preliminary data.</text>
</comment>
<protein>
    <recommendedName>
        <fullName evidence="5">RING-type domain-containing protein</fullName>
    </recommendedName>
</protein>